<feature type="transmembrane region" description="Helical" evidence="2">
    <location>
        <begin position="344"/>
        <end position="363"/>
    </location>
</feature>
<dbReference type="RefSeq" id="WP_243852806.1">
    <property type="nucleotide sequence ID" value="NZ_JAAOYM010000003.1"/>
</dbReference>
<name>A0A7X5UV27_9PSEU</name>
<evidence type="ECO:0000313" key="3">
    <source>
        <dbReference type="EMBL" id="NIJ14791.1"/>
    </source>
</evidence>
<feature type="transmembrane region" description="Helical" evidence="2">
    <location>
        <begin position="260"/>
        <end position="278"/>
    </location>
</feature>
<accession>A0A7X5UV27</accession>
<feature type="compositionally biased region" description="Gly residues" evidence="1">
    <location>
        <begin position="474"/>
        <end position="486"/>
    </location>
</feature>
<gene>
    <name evidence="3" type="ORF">FHU38_005199</name>
</gene>
<proteinExistence type="predicted"/>
<dbReference type="Pfam" id="PF19590">
    <property type="entry name" value="TrbL_3"/>
    <property type="match status" value="1"/>
</dbReference>
<evidence type="ECO:0000256" key="1">
    <source>
        <dbReference type="SAM" id="MobiDB-lite"/>
    </source>
</evidence>
<evidence type="ECO:0000313" key="4">
    <source>
        <dbReference type="Proteomes" id="UP000545493"/>
    </source>
</evidence>
<feature type="compositionally biased region" description="Low complexity" evidence="1">
    <location>
        <begin position="87"/>
        <end position="97"/>
    </location>
</feature>
<dbReference type="PROSITE" id="PS51318">
    <property type="entry name" value="TAT"/>
    <property type="match status" value="1"/>
</dbReference>
<reference evidence="3 4" key="1">
    <citation type="submission" date="2020-03" db="EMBL/GenBank/DDBJ databases">
        <title>Sequencing the genomes of 1000 actinobacteria strains.</title>
        <authorList>
            <person name="Klenk H.-P."/>
        </authorList>
    </citation>
    <scope>NUCLEOTIDE SEQUENCE [LARGE SCALE GENOMIC DNA]</scope>
    <source>
        <strain evidence="3 4">DSM 45685</strain>
    </source>
</reference>
<feature type="transmembrane region" description="Helical" evidence="2">
    <location>
        <begin position="227"/>
        <end position="248"/>
    </location>
</feature>
<feature type="transmembrane region" description="Helical" evidence="2">
    <location>
        <begin position="375"/>
        <end position="398"/>
    </location>
</feature>
<keyword evidence="2" id="KW-0812">Transmembrane</keyword>
<dbReference type="InterPro" id="IPR006311">
    <property type="entry name" value="TAT_signal"/>
</dbReference>
<dbReference type="InterPro" id="IPR045782">
    <property type="entry name" value="TrbL_3"/>
</dbReference>
<organism evidence="3 4">
    <name type="scientific">Saccharomonospora amisosensis</name>
    <dbReference type="NCBI Taxonomy" id="1128677"/>
    <lineage>
        <taxon>Bacteria</taxon>
        <taxon>Bacillati</taxon>
        <taxon>Actinomycetota</taxon>
        <taxon>Actinomycetes</taxon>
        <taxon>Pseudonocardiales</taxon>
        <taxon>Pseudonocardiaceae</taxon>
        <taxon>Saccharomonospora</taxon>
    </lineage>
</organism>
<comment type="caution">
    <text evidence="3">The sequence shown here is derived from an EMBL/GenBank/DDBJ whole genome shotgun (WGS) entry which is preliminary data.</text>
</comment>
<feature type="region of interest" description="Disordered" evidence="1">
    <location>
        <begin position="48"/>
        <end position="102"/>
    </location>
</feature>
<dbReference type="AlphaFoldDB" id="A0A7X5UV27"/>
<feature type="region of interest" description="Disordered" evidence="1">
    <location>
        <begin position="142"/>
        <end position="169"/>
    </location>
</feature>
<dbReference type="Proteomes" id="UP000545493">
    <property type="component" value="Unassembled WGS sequence"/>
</dbReference>
<keyword evidence="4" id="KW-1185">Reference proteome</keyword>
<keyword evidence="2" id="KW-1133">Transmembrane helix</keyword>
<feature type="compositionally biased region" description="Low complexity" evidence="1">
    <location>
        <begin position="739"/>
        <end position="749"/>
    </location>
</feature>
<feature type="compositionally biased region" description="Low complexity" evidence="1">
    <location>
        <begin position="562"/>
        <end position="574"/>
    </location>
</feature>
<feature type="transmembrane region" description="Helical" evidence="2">
    <location>
        <begin position="318"/>
        <end position="337"/>
    </location>
</feature>
<sequence>MSAPPTGRARRGWVRAVGVLAPLLVAAAGVVLTASAATGQAPQPAAAAVPSAAAQPPPLPLPSVDDPACGPDSMDPVCTSSDRGRASRSSSDPSPTSVLPPITGLPTPVPCFPGALLPECGGLGGASASTLSAPAPCEGPNCIPQPIPIGPAGPSQPQAPGSGDGGQGQECGITDPVACISEGIDSFFRGVVTDALNPLLELLGKTLLTTPEPSALPSVGQLWTQSWQILLATYVILVVLAGMVVMGYETLQTRYSVKEIAPRVVVGFLAGTLSLFLATKAIQIANALARAVIGEGLNPRAAGRALTDMVLAALSGGGLWLVFLGLALAVMVVVLLLTFIVRVMLTILLIAAAPIVLMWHALPQTEGIAQAWWKAFGGVLAIQVGQSLAMVVALRVFFAPGGFTVFGPNVSGLINLLLCLALMWVLIKIPFWCVRPMSSGRRSLLGSLVRGVIVYKTMGLLGGAGSLFGGNGGKGGGPRLRGGGGVSADPPSTRSGQLMLPMRVGRRRPSPRASTRVGEVPGAGSVADRGPGPGQLSLFTASGSGQQRKVVANPRALPPALLPGALPGDQLGLPITTRREPDRVGRQSLADDLAERRHPAMPPPGRQPGLLTADGRVNRNARPPAQLPRALIAPNTGMLPIHLRPAPPRPPRRTVADDLADPTQTGPPRQSGPALITPSGRINRAARAPRRPVRDAYTGNRPLASGQWPLPLGVRREPQPPPPPADSEGAAASAKRRTGTQLPLPLDLPGGRGPTTK</sequence>
<feature type="transmembrane region" description="Helical" evidence="2">
    <location>
        <begin position="410"/>
        <end position="432"/>
    </location>
</feature>
<dbReference type="EMBL" id="JAAOYM010000003">
    <property type="protein sequence ID" value="NIJ14791.1"/>
    <property type="molecule type" value="Genomic_DNA"/>
</dbReference>
<protein>
    <submittedName>
        <fullName evidence="3">Uncharacterized protein</fullName>
    </submittedName>
</protein>
<feature type="region of interest" description="Disordered" evidence="1">
    <location>
        <begin position="474"/>
        <end position="531"/>
    </location>
</feature>
<feature type="region of interest" description="Disordered" evidence="1">
    <location>
        <begin position="562"/>
        <end position="757"/>
    </location>
</feature>
<keyword evidence="2" id="KW-0472">Membrane</keyword>
<feature type="compositionally biased region" description="Low complexity" evidence="1">
    <location>
        <begin position="152"/>
        <end position="161"/>
    </location>
</feature>
<evidence type="ECO:0000256" key="2">
    <source>
        <dbReference type="SAM" id="Phobius"/>
    </source>
</evidence>